<keyword evidence="1" id="KW-0540">Nuclease</keyword>
<sequence length="390" mass="43276">MRRLTLHEHQTLAFSPIQRAVAEGLRSTKAVRVGADLEQRTVLASSSLVGVLQCGDVELRVKPKIGIHRLLWLLGYAQDPSGWKDDDVGLAEVDELVVAIAVSFHAATRQALSHGALQGYRTVEEALPILRGRIREGDQLRIRLGFAVPLEVRYDDYTVDIAENRILLTAAHRLLRVPGLPALTRAGLRRITTTLADVTPLLSGDAVPETLPTRLTQHYRPALQLARIVRAGQSVDQPAGATRATGFLFDLNRVFEDWFAAALRHELEPYGGRLRSQLTRHLDLDGRVRIRPDLVWERHGRPVAVLDTKYKQVRTGERAHADLYQMLAYCTVLGVPEGHLVYAAGDAAGSHTVRESGTKLHLRVLDLARPTEHVLAQVRHVAKELARSIP</sequence>
<dbReference type="InterPro" id="IPR019292">
    <property type="entry name" value="McrC"/>
</dbReference>
<keyword evidence="1" id="KW-0378">Hydrolase</keyword>
<name>A0ABZ1I4N4_9PSEU</name>
<evidence type="ECO:0000313" key="2">
    <source>
        <dbReference type="Proteomes" id="UP001330812"/>
    </source>
</evidence>
<dbReference type="InterPro" id="IPR011604">
    <property type="entry name" value="PDDEXK-like_dom_sf"/>
</dbReference>
<dbReference type="RefSeq" id="WP_326567814.1">
    <property type="nucleotide sequence ID" value="NZ_CP142149.1"/>
</dbReference>
<evidence type="ECO:0000313" key="1">
    <source>
        <dbReference type="EMBL" id="WSE28818.1"/>
    </source>
</evidence>
<proteinExistence type="predicted"/>
<gene>
    <name evidence="1" type="ORF">VSH64_39285</name>
</gene>
<accession>A0ABZ1I4N4</accession>
<dbReference type="EMBL" id="CP142149">
    <property type="protein sequence ID" value="WSE28818.1"/>
    <property type="molecule type" value="Genomic_DNA"/>
</dbReference>
<protein>
    <submittedName>
        <fullName evidence="1">Restriction endonuclease</fullName>
    </submittedName>
</protein>
<dbReference type="PANTHER" id="PTHR38733">
    <property type="entry name" value="PROTEIN MCRC"/>
    <property type="match status" value="1"/>
</dbReference>
<dbReference type="PANTHER" id="PTHR38733:SF1">
    <property type="entry name" value="TYPE IV METHYL-DIRECTED RESTRICTION ENZYME ECOKMCRBC"/>
    <property type="match status" value="1"/>
</dbReference>
<keyword evidence="1" id="KW-0255">Endonuclease</keyword>
<dbReference type="Proteomes" id="UP001330812">
    <property type="component" value="Chromosome"/>
</dbReference>
<dbReference type="GO" id="GO:0004519">
    <property type="term" value="F:endonuclease activity"/>
    <property type="evidence" value="ECO:0007669"/>
    <property type="project" value="UniProtKB-KW"/>
</dbReference>
<keyword evidence="2" id="KW-1185">Reference proteome</keyword>
<dbReference type="Pfam" id="PF10117">
    <property type="entry name" value="McrBC"/>
    <property type="match status" value="1"/>
</dbReference>
<dbReference type="Gene3D" id="3.90.320.10">
    <property type="match status" value="1"/>
</dbReference>
<organism evidence="1 2">
    <name type="scientific">Amycolatopsis rhabdoformis</name>
    <dbReference type="NCBI Taxonomy" id="1448059"/>
    <lineage>
        <taxon>Bacteria</taxon>
        <taxon>Bacillati</taxon>
        <taxon>Actinomycetota</taxon>
        <taxon>Actinomycetes</taxon>
        <taxon>Pseudonocardiales</taxon>
        <taxon>Pseudonocardiaceae</taxon>
        <taxon>Amycolatopsis</taxon>
    </lineage>
</organism>
<reference evidence="1 2" key="1">
    <citation type="journal article" date="2015" name="Int. J. Syst. Evol. Microbiol.">
        <title>Amycolatopsis rhabdoformis sp. nov., an actinomycete isolated from a tropical forest soil.</title>
        <authorList>
            <person name="Souza W.R."/>
            <person name="Silva R.E."/>
            <person name="Goodfellow M."/>
            <person name="Busarakam K."/>
            <person name="Figueiro F.S."/>
            <person name="Ferreira D."/>
            <person name="Rodrigues-Filho E."/>
            <person name="Moraes L.A.B."/>
            <person name="Zucchi T.D."/>
        </authorList>
    </citation>
    <scope>NUCLEOTIDE SEQUENCE [LARGE SCALE GENOMIC DNA]</scope>
    <source>
        <strain evidence="1 2">NCIMB 14900</strain>
    </source>
</reference>